<name>A0A0M1P3T0_9BACL</name>
<dbReference type="OrthoDB" id="1902458at2"/>
<keyword evidence="1" id="KW-0808">Transferase</keyword>
<dbReference type="SUPFAM" id="SSF55729">
    <property type="entry name" value="Acyl-CoA N-acyltransferases (Nat)"/>
    <property type="match status" value="1"/>
</dbReference>
<comment type="caution">
    <text evidence="1">The sequence shown here is derived from an EMBL/GenBank/DDBJ whole genome shotgun (WGS) entry which is preliminary data.</text>
</comment>
<dbReference type="InterPro" id="IPR016181">
    <property type="entry name" value="Acyl_CoA_acyltransferase"/>
</dbReference>
<accession>A0A0M1P3T0</accession>
<evidence type="ECO:0000313" key="1">
    <source>
        <dbReference type="EMBL" id="KOR89052.1"/>
    </source>
</evidence>
<reference evidence="2" key="1">
    <citation type="submission" date="2015-08" db="EMBL/GenBank/DDBJ databases">
        <title>Genome sequencing project for genomic taxonomy and phylogenomics of Bacillus-like bacteria.</title>
        <authorList>
            <person name="Liu B."/>
            <person name="Wang J."/>
            <person name="Zhu Y."/>
            <person name="Liu G."/>
            <person name="Chen Q."/>
            <person name="Chen Z."/>
            <person name="Lan J."/>
            <person name="Che J."/>
            <person name="Ge C."/>
            <person name="Shi H."/>
            <person name="Pan Z."/>
            <person name="Liu X."/>
        </authorList>
    </citation>
    <scope>NUCLEOTIDE SEQUENCE [LARGE SCALE GENOMIC DNA]</scope>
    <source>
        <strain evidence="2">FJAT-22460</strain>
    </source>
</reference>
<dbReference type="Gene3D" id="3.40.630.30">
    <property type="match status" value="1"/>
</dbReference>
<keyword evidence="2" id="KW-1185">Reference proteome</keyword>
<dbReference type="PATRIC" id="fig|1705565.3.peg.3452"/>
<evidence type="ECO:0000313" key="2">
    <source>
        <dbReference type="Proteomes" id="UP000036932"/>
    </source>
</evidence>
<dbReference type="AlphaFoldDB" id="A0A0M1P3T0"/>
<protein>
    <submittedName>
        <fullName evidence="1">Acetyltransferase</fullName>
    </submittedName>
</protein>
<organism evidence="1 2">
    <name type="scientific">Paenibacillus solani</name>
    <dbReference type="NCBI Taxonomy" id="1705565"/>
    <lineage>
        <taxon>Bacteria</taxon>
        <taxon>Bacillati</taxon>
        <taxon>Bacillota</taxon>
        <taxon>Bacilli</taxon>
        <taxon>Bacillales</taxon>
        <taxon>Paenibacillaceae</taxon>
        <taxon>Paenibacillus</taxon>
    </lineage>
</organism>
<dbReference type="Proteomes" id="UP000036932">
    <property type="component" value="Unassembled WGS sequence"/>
</dbReference>
<sequence length="178" mass="20700">MDVTVELTDTSNKFIINNIYPLYLHDLSGIWGWKPNSYGIFEEDDTKTLNDQNKVFDIWWEKPSILFPYLIRVDGITAGFALVATPPYTFGSDFYMNEFFIMKPFRGKNVAEKAAALVFDKHAGSWEIQTNPTDRNKRTQAFWRKTVNHYASGIHAQELVELRDDNEKLVFQFDSKKS</sequence>
<dbReference type="EMBL" id="LIUT01000001">
    <property type="protein sequence ID" value="KOR89052.1"/>
    <property type="molecule type" value="Genomic_DNA"/>
</dbReference>
<dbReference type="GO" id="GO:0016740">
    <property type="term" value="F:transferase activity"/>
    <property type="evidence" value="ECO:0007669"/>
    <property type="project" value="UniProtKB-KW"/>
</dbReference>
<dbReference type="RefSeq" id="WP_054402100.1">
    <property type="nucleotide sequence ID" value="NZ_LIUT01000001.1"/>
</dbReference>
<proteinExistence type="predicted"/>
<gene>
    <name evidence="1" type="ORF">AM231_07645</name>
</gene>